<dbReference type="InterPro" id="IPR026444">
    <property type="entry name" value="Secre_tail"/>
</dbReference>
<dbReference type="RefSeq" id="WP_133533254.1">
    <property type="nucleotide sequence ID" value="NZ_SNXR01000014.1"/>
</dbReference>
<dbReference type="OrthoDB" id="1056765at2"/>
<sequence length="568" mass="59478">MKKIYSLLFLVMTSVTFAQTFYSENMGTATGTLSIATNVFQNSTPIVYSGDADTRSSGASTTYNGASGGRNVFFAAVGGRFFQIDGLDSSAYSSADLQLSFGYTTTTVAAQMVVEYSTDGTTWNPLTFTNNTTTAWNLVTISGGVIPSSATLSFKFTAPATGSGMRIDDIKLSSVSASCTLALGTPTTACNASTLGTDTYDITIPYTGGGNATYVITPNSGTVGGDNPSTVAAGNIVISGVAEGTNFSATIIGGTCNLSTNANSPECKPVNTLPYSEPFPYTVGGSLNAEQKWTAVNSGDNITINSGSLSYTGITSTGNSITFGGSGAESRTPFTNTTTGTVYASFIATVTDLSNITSTDLTVNTYFAVFTDNSGATTNGRVWIRKNGTQYQYGLGTTSAPSDWDTTLYNVNDIQYVVLGYDFTNNILTLTINPTIGGTSSPTLAVVPAAAYSSIAGLIFRQDEGNRTPTMIIDELRVDVTPNFTLGTSQNEITGLKLYPNPVANGKLFIETAANAERTVTVFDVLGKQVLNTISSENEINVSELNAGVYVVKISEEGKTATRKLVVR</sequence>
<accession>A0A4R6QBS4</accession>
<keyword evidence="5" id="KW-1185">Reference proteome</keyword>
<dbReference type="Pfam" id="PF18962">
    <property type="entry name" value="Por_Secre_tail"/>
    <property type="match status" value="1"/>
</dbReference>
<dbReference type="EMBL" id="SNXR01000014">
    <property type="protein sequence ID" value="TDP58759.1"/>
    <property type="molecule type" value="Genomic_DNA"/>
</dbReference>
<dbReference type="AlphaFoldDB" id="A0A4R6QBS4"/>
<evidence type="ECO:0000256" key="2">
    <source>
        <dbReference type="SAM" id="SignalP"/>
    </source>
</evidence>
<evidence type="ECO:0000313" key="5">
    <source>
        <dbReference type="Proteomes" id="UP000295260"/>
    </source>
</evidence>
<organism evidence="4 5">
    <name type="scientific">Flavobacterium dankookense</name>
    <dbReference type="NCBI Taxonomy" id="706186"/>
    <lineage>
        <taxon>Bacteria</taxon>
        <taxon>Pseudomonadati</taxon>
        <taxon>Bacteroidota</taxon>
        <taxon>Flavobacteriia</taxon>
        <taxon>Flavobacteriales</taxon>
        <taxon>Flavobacteriaceae</taxon>
        <taxon>Flavobacterium</taxon>
    </lineage>
</organism>
<reference evidence="4 5" key="1">
    <citation type="submission" date="2019-03" db="EMBL/GenBank/DDBJ databases">
        <title>Genomic Encyclopedia of Archaeal and Bacterial Type Strains, Phase II (KMG-II): from individual species to whole genera.</title>
        <authorList>
            <person name="Goeker M."/>
        </authorList>
    </citation>
    <scope>NUCLEOTIDE SEQUENCE [LARGE SCALE GENOMIC DNA]</scope>
    <source>
        <strain evidence="4 5">DSM 25687</strain>
    </source>
</reference>
<evidence type="ECO:0000313" key="4">
    <source>
        <dbReference type="EMBL" id="TDP58759.1"/>
    </source>
</evidence>
<feature type="chain" id="PRO_5020650471" evidence="2">
    <location>
        <begin position="19"/>
        <end position="568"/>
    </location>
</feature>
<comment type="caution">
    <text evidence="4">The sequence shown here is derived from an EMBL/GenBank/DDBJ whole genome shotgun (WGS) entry which is preliminary data.</text>
</comment>
<dbReference type="Proteomes" id="UP000295260">
    <property type="component" value="Unassembled WGS sequence"/>
</dbReference>
<feature type="signal peptide" evidence="2">
    <location>
        <begin position="1"/>
        <end position="18"/>
    </location>
</feature>
<evidence type="ECO:0000259" key="3">
    <source>
        <dbReference type="Pfam" id="PF18962"/>
    </source>
</evidence>
<name>A0A4R6QBS4_9FLAO</name>
<evidence type="ECO:0000256" key="1">
    <source>
        <dbReference type="ARBA" id="ARBA00022729"/>
    </source>
</evidence>
<protein>
    <submittedName>
        <fullName evidence="4">Putative secreted protein (Por secretion system target)</fullName>
    </submittedName>
</protein>
<gene>
    <name evidence="4" type="ORF">BC748_1995</name>
</gene>
<feature type="domain" description="Secretion system C-terminal sorting" evidence="3">
    <location>
        <begin position="498"/>
        <end position="567"/>
    </location>
</feature>
<keyword evidence="1 2" id="KW-0732">Signal</keyword>
<proteinExistence type="predicted"/>
<dbReference type="NCBIfam" id="TIGR04183">
    <property type="entry name" value="Por_Secre_tail"/>
    <property type="match status" value="1"/>
</dbReference>